<organism evidence="2">
    <name type="scientific">Mustela putorius furo</name>
    <name type="common">European domestic ferret</name>
    <name type="synonym">Mustela furo</name>
    <dbReference type="NCBI Taxonomy" id="9669"/>
    <lineage>
        <taxon>Eukaryota</taxon>
        <taxon>Metazoa</taxon>
        <taxon>Chordata</taxon>
        <taxon>Craniata</taxon>
        <taxon>Vertebrata</taxon>
        <taxon>Euteleostomi</taxon>
        <taxon>Mammalia</taxon>
        <taxon>Eutheria</taxon>
        <taxon>Laurasiatheria</taxon>
        <taxon>Carnivora</taxon>
        <taxon>Caniformia</taxon>
        <taxon>Musteloidea</taxon>
        <taxon>Mustelidae</taxon>
        <taxon>Mustelinae</taxon>
        <taxon>Mustela</taxon>
    </lineage>
</organism>
<dbReference type="Ensembl" id="ENSMPUT00000017587.1">
    <property type="protein sequence ID" value="ENSMPUP00000017331.1"/>
    <property type="gene ID" value="ENSMPUG00000017441.1"/>
</dbReference>
<feature type="region of interest" description="Disordered" evidence="1">
    <location>
        <begin position="1"/>
        <end position="91"/>
    </location>
</feature>
<dbReference type="EMBL" id="AEYP01100547">
    <property type="status" value="NOT_ANNOTATED_CDS"/>
    <property type="molecule type" value="Genomic_DNA"/>
</dbReference>
<reference evidence="2" key="1">
    <citation type="submission" date="2024-06" db="UniProtKB">
        <authorList>
            <consortium name="Ensembl"/>
        </authorList>
    </citation>
    <scope>IDENTIFICATION</scope>
</reference>
<feature type="region of interest" description="Disordered" evidence="1">
    <location>
        <begin position="155"/>
        <end position="176"/>
    </location>
</feature>
<proteinExistence type="predicted"/>
<dbReference type="AlphaFoldDB" id="M3Z169"/>
<name>M3Z169_MUSPF</name>
<evidence type="ECO:0000313" key="2">
    <source>
        <dbReference type="Ensembl" id="ENSMPUP00000017331.1"/>
    </source>
</evidence>
<sequence length="176" mass="18138">MGSVAGLGSVAAVPSPLWGPRRGSQLPPALPQPAFSPRKPGWASGAGNSAPAKGEVEVERGARSVPAAAGATVPLPPSLPLSSLPACPRGPAPVTHLGAGAGWSGRARRRALPHVAPPMASWRARCKYQWPCFHQGIPDPGASPFSAGLLSMRLPSRNRGKSQPSLSSLYLDLETH</sequence>
<dbReference type="HOGENOM" id="CLU_1524645_0_0_1"/>
<accession>M3Z169</accession>
<evidence type="ECO:0000256" key="1">
    <source>
        <dbReference type="SAM" id="MobiDB-lite"/>
    </source>
</evidence>
<protein>
    <submittedName>
        <fullName evidence="2">Uncharacterized protein</fullName>
    </submittedName>
</protein>
<dbReference type="InParanoid" id="M3Z169"/>